<comment type="caution">
    <text evidence="2">The sequence shown here is derived from an EMBL/GenBank/DDBJ whole genome shotgun (WGS) entry which is preliminary data.</text>
</comment>
<name>A0A2G8LM79_STIJA</name>
<accession>A0A2G8LM79</accession>
<feature type="compositionally biased region" description="Basic residues" evidence="1">
    <location>
        <begin position="146"/>
        <end position="158"/>
    </location>
</feature>
<dbReference type="EMBL" id="MRZV01000033">
    <property type="protein sequence ID" value="PIK61367.1"/>
    <property type="molecule type" value="Genomic_DNA"/>
</dbReference>
<evidence type="ECO:0000313" key="2">
    <source>
        <dbReference type="EMBL" id="PIK61367.1"/>
    </source>
</evidence>
<dbReference type="Proteomes" id="UP000230750">
    <property type="component" value="Unassembled WGS sequence"/>
</dbReference>
<dbReference type="AlphaFoldDB" id="A0A2G8LM79"/>
<proteinExistence type="predicted"/>
<feature type="compositionally biased region" description="Basic residues" evidence="1">
    <location>
        <begin position="208"/>
        <end position="224"/>
    </location>
</feature>
<reference evidence="2 3" key="1">
    <citation type="journal article" date="2017" name="PLoS Biol.">
        <title>The sea cucumber genome provides insights into morphological evolution and visceral regeneration.</title>
        <authorList>
            <person name="Zhang X."/>
            <person name="Sun L."/>
            <person name="Yuan J."/>
            <person name="Sun Y."/>
            <person name="Gao Y."/>
            <person name="Zhang L."/>
            <person name="Li S."/>
            <person name="Dai H."/>
            <person name="Hamel J.F."/>
            <person name="Liu C."/>
            <person name="Yu Y."/>
            <person name="Liu S."/>
            <person name="Lin W."/>
            <person name="Guo K."/>
            <person name="Jin S."/>
            <person name="Xu P."/>
            <person name="Storey K.B."/>
            <person name="Huan P."/>
            <person name="Zhang T."/>
            <person name="Zhou Y."/>
            <person name="Zhang J."/>
            <person name="Lin C."/>
            <person name="Li X."/>
            <person name="Xing L."/>
            <person name="Huo D."/>
            <person name="Sun M."/>
            <person name="Wang L."/>
            <person name="Mercier A."/>
            <person name="Li F."/>
            <person name="Yang H."/>
            <person name="Xiang J."/>
        </authorList>
    </citation>
    <scope>NUCLEOTIDE SEQUENCE [LARGE SCALE GENOMIC DNA]</scope>
    <source>
        <strain evidence="2">Shaxun</strain>
        <tissue evidence="2">Muscle</tissue>
    </source>
</reference>
<feature type="compositionally biased region" description="Basic and acidic residues" evidence="1">
    <location>
        <begin position="38"/>
        <end position="79"/>
    </location>
</feature>
<feature type="region of interest" description="Disordered" evidence="1">
    <location>
        <begin position="494"/>
        <end position="517"/>
    </location>
</feature>
<sequence>MSYLDKPPHLRCKQPSELASSLLDEGAYQQRQPFPIRQKTDERKARCDGRNRRGERGARGKEERRRGGRDSVSNRKDEVVEGYPRAGGATEKEEGYTEQDPEHGVSVNLTSVTERKRDHNAPRKQSAFTDKGACSEDQRLNAATRGRSKQRAKRRRVKYHDEKKFRRESSNHGNRKDFAERSFPRYCGFHDSSDDDDCENHQTSPSAKRSKQIKKSQAYRRNRRTINVSAETIRSLSEAGKGRSPSKQVQKKTQGNSSRNLPHGCENAQSYDRLHTFLQWASKKSRSANRSGIYVIPKRTEYSNLTTDELDYISLCVRTEEALNKPLPLASNRTVYKYWLKKYGIALTGLLLTDSSDIETTEEDEDEDESHAMEERITQCYNQQHLHDNLEITAKRTTLVKDKLIVVKQETHSRSTQTDGQDLDGKSNFKDANKLSLQNVSNISLSPERSYPEVIKEGITLNNTSNDINLVTSFLKSATTYFDNRFDRTVQRLENKATSRSYEQPSTSTDGEPNNDHLINCSKETQTTGLMQEGRHLETCNKETKSLSCTSNNDYDENKTVKLAFLIADNLFQRQLSGQMAVPNKMEINPTNMNITKTFSKEVGSKLYQQQIYCSPESVAEDIGEENFRTPRPPCFLNDPKKPVWCRRMKFMKQLKQITPAIAPDSLIIQLPSDVKSAKTKTVKGIELAPEFVPVKEEFSNHVNEASVVSEDIEEMFQTSITSTQQSVNEAKSLDVVTNIPKVHGDEGKNTVKPSSSAEQVAGLTASQTSTPHCATCVPSEVQNTKHTTSPVNGAMDTVPKDSPGAESPEENFQPQLMKK</sequence>
<gene>
    <name evidence="2" type="ORF">BSL78_01666</name>
</gene>
<feature type="compositionally biased region" description="Polar residues" evidence="1">
    <location>
        <begin position="752"/>
        <end position="773"/>
    </location>
</feature>
<feature type="region of interest" description="Disordered" evidence="1">
    <location>
        <begin position="191"/>
        <end position="266"/>
    </location>
</feature>
<feature type="compositionally biased region" description="Polar residues" evidence="1">
    <location>
        <begin position="781"/>
        <end position="792"/>
    </location>
</feature>
<evidence type="ECO:0000313" key="3">
    <source>
        <dbReference type="Proteomes" id="UP000230750"/>
    </source>
</evidence>
<keyword evidence="3" id="KW-1185">Reference proteome</keyword>
<feature type="compositionally biased region" description="Polar residues" evidence="1">
    <location>
        <begin position="245"/>
        <end position="260"/>
    </location>
</feature>
<organism evidence="2 3">
    <name type="scientific">Stichopus japonicus</name>
    <name type="common">Sea cucumber</name>
    <dbReference type="NCBI Taxonomy" id="307972"/>
    <lineage>
        <taxon>Eukaryota</taxon>
        <taxon>Metazoa</taxon>
        <taxon>Echinodermata</taxon>
        <taxon>Eleutherozoa</taxon>
        <taxon>Echinozoa</taxon>
        <taxon>Holothuroidea</taxon>
        <taxon>Aspidochirotacea</taxon>
        <taxon>Aspidochirotida</taxon>
        <taxon>Stichopodidae</taxon>
        <taxon>Apostichopus</taxon>
    </lineage>
</organism>
<feature type="compositionally biased region" description="Basic and acidic residues" evidence="1">
    <location>
        <begin position="159"/>
        <end position="178"/>
    </location>
</feature>
<protein>
    <submittedName>
        <fullName evidence="2">Uncharacterized protein</fullName>
    </submittedName>
</protein>
<feature type="compositionally biased region" description="Polar residues" evidence="1">
    <location>
        <begin position="498"/>
        <end position="512"/>
    </location>
</feature>
<feature type="region of interest" description="Disordered" evidence="1">
    <location>
        <begin position="1"/>
        <end position="178"/>
    </location>
</feature>
<feature type="region of interest" description="Disordered" evidence="1">
    <location>
        <begin position="745"/>
        <end position="820"/>
    </location>
</feature>
<feature type="compositionally biased region" description="Polar residues" evidence="1">
    <location>
        <begin position="811"/>
        <end position="820"/>
    </location>
</feature>
<feature type="compositionally biased region" description="Polar residues" evidence="1">
    <location>
        <begin position="225"/>
        <end position="235"/>
    </location>
</feature>
<feature type="compositionally biased region" description="Basic and acidic residues" evidence="1">
    <location>
        <begin position="90"/>
        <end position="103"/>
    </location>
</feature>
<evidence type="ECO:0000256" key="1">
    <source>
        <dbReference type="SAM" id="MobiDB-lite"/>
    </source>
</evidence>